<evidence type="ECO:0008006" key="3">
    <source>
        <dbReference type="Google" id="ProtNLM"/>
    </source>
</evidence>
<sequence length="320" mass="37328">MSNRILFEIYFDGQFKSTNEIADLLFGIKYFAPTKMKGSGMTSGSYQKFNEKKFSEGLRSEFEKGTNFIYGFKDEASNWFNLRRTDENMLISFALLDPLFNNEVLSDIEYIFIKYGGIVARGCSLEDDFWQNNTDLQFYSLKNKPLANVKLIPSPSFKDEKIVDVETKPGHSHIVSDTWFGSNWMMWFGREYFKFIPKEVLSGFKDCYENVEFPEDVIRIKLYENIWDYEIPENRERQWAFRKWTGIDEVAHMLTNQPKLSEDPAISITTEESCNYGGVRRITYFFNSDGEVVVKSKASTSKTYELDKTGTVVWAIEEKV</sequence>
<proteinExistence type="predicted"/>
<evidence type="ECO:0000313" key="2">
    <source>
        <dbReference type="Proteomes" id="UP000276128"/>
    </source>
</evidence>
<name>A0A430JJ97_9BACL</name>
<comment type="caution">
    <text evidence="1">The sequence shown here is derived from an EMBL/GenBank/DDBJ whole genome shotgun (WGS) entry which is preliminary data.</text>
</comment>
<reference evidence="1 2" key="1">
    <citation type="submission" date="2018-12" db="EMBL/GenBank/DDBJ databases">
        <title>Bacillus ochoae sp. nov., Paenibacillus whitsoniae sp. nov., Paenibacillus spiritus sp. nov. Isolated from the Mars Exploration Rover during spacecraft assembly.</title>
        <authorList>
            <person name="Seuylemezian A."/>
            <person name="Vaishampayan P."/>
        </authorList>
    </citation>
    <scope>NUCLEOTIDE SEQUENCE [LARGE SCALE GENOMIC DNA]</scope>
    <source>
        <strain evidence="1 2">MER 54</strain>
    </source>
</reference>
<gene>
    <name evidence="1" type="ORF">EJQ19_02545</name>
</gene>
<keyword evidence="2" id="KW-1185">Reference proteome</keyword>
<evidence type="ECO:0000313" key="1">
    <source>
        <dbReference type="EMBL" id="RTE11187.1"/>
    </source>
</evidence>
<dbReference type="EMBL" id="RXHU01000011">
    <property type="protein sequence ID" value="RTE11187.1"/>
    <property type="molecule type" value="Genomic_DNA"/>
</dbReference>
<dbReference type="RefSeq" id="WP_126139638.1">
    <property type="nucleotide sequence ID" value="NZ_RXHU01000011.1"/>
</dbReference>
<dbReference type="AlphaFoldDB" id="A0A430JJ97"/>
<dbReference type="OrthoDB" id="2188649at2"/>
<accession>A0A430JJ97</accession>
<dbReference type="Proteomes" id="UP000276128">
    <property type="component" value="Unassembled WGS sequence"/>
</dbReference>
<organism evidence="1 2">
    <name type="scientific">Paenibacillus whitsoniae</name>
    <dbReference type="NCBI Taxonomy" id="2496558"/>
    <lineage>
        <taxon>Bacteria</taxon>
        <taxon>Bacillati</taxon>
        <taxon>Bacillota</taxon>
        <taxon>Bacilli</taxon>
        <taxon>Bacillales</taxon>
        <taxon>Paenibacillaceae</taxon>
        <taxon>Paenibacillus</taxon>
    </lineage>
</organism>
<protein>
    <recommendedName>
        <fullName evidence="3">DUF3396 domain-containing protein</fullName>
    </recommendedName>
</protein>